<proteinExistence type="predicted"/>
<dbReference type="AlphaFoldDB" id="A0A7Y9T1T2"/>
<reference evidence="1 2" key="1">
    <citation type="submission" date="2020-07" db="EMBL/GenBank/DDBJ databases">
        <title>Genomic Encyclopedia of Type Strains, Phase IV (KMG-V): Genome sequencing to study the core and pangenomes of soil and plant-associated prokaryotes.</title>
        <authorList>
            <person name="Whitman W."/>
        </authorList>
    </citation>
    <scope>NUCLEOTIDE SEQUENCE [LARGE SCALE GENOMIC DNA]</scope>
    <source>
        <strain evidence="1 2">M8UP30</strain>
    </source>
</reference>
<sequence>MKCESARDCIVLLKYGELPDELAGGLEQHLTECEGCRAELEAFQVFEERLALLPVLEPSPNLLAQSRMRLDDELDMIPPHGFLTQLRTNFYRWLGHVQGAPALATLLLGVGFLAGNFTLRYQVAHAPKPQKPVIVTGPDEGVDRGAVANVTGIVTMPNSELVQVTYNRVVPETMEGSLDSPQIRNLLMVGTRSAAADGVRRQSVELLTSECKLGHACQPTAVDGAEIRNALMVSLRYDQDAGVRMTALQGLQHFVGQDQHVRDAVLEAVMHDSDAQVRKIAIGLLEPVQSDSSVRQVLRTVSTQDANPFIRTASYNALQGSADIQ</sequence>
<evidence type="ECO:0000313" key="2">
    <source>
        <dbReference type="Proteomes" id="UP000534186"/>
    </source>
</evidence>
<organism evidence="1 2">
    <name type="scientific">Tunturiibacter lichenicola</name>
    <dbReference type="NCBI Taxonomy" id="2051959"/>
    <lineage>
        <taxon>Bacteria</taxon>
        <taxon>Pseudomonadati</taxon>
        <taxon>Acidobacteriota</taxon>
        <taxon>Terriglobia</taxon>
        <taxon>Terriglobales</taxon>
        <taxon>Acidobacteriaceae</taxon>
        <taxon>Tunturiibacter</taxon>
    </lineage>
</organism>
<dbReference type="InterPro" id="IPR011989">
    <property type="entry name" value="ARM-like"/>
</dbReference>
<dbReference type="Proteomes" id="UP000534186">
    <property type="component" value="Unassembled WGS sequence"/>
</dbReference>
<accession>A0A7Y9T1T2</accession>
<gene>
    <name evidence="1" type="ORF">HDF12_000747</name>
</gene>
<evidence type="ECO:0000313" key="1">
    <source>
        <dbReference type="EMBL" id="NYF50382.1"/>
    </source>
</evidence>
<dbReference type="EMBL" id="JACCCV010000001">
    <property type="protein sequence ID" value="NYF50382.1"/>
    <property type="molecule type" value="Genomic_DNA"/>
</dbReference>
<dbReference type="InterPro" id="IPR041916">
    <property type="entry name" value="Anti_sigma_zinc_sf"/>
</dbReference>
<dbReference type="InterPro" id="IPR016024">
    <property type="entry name" value="ARM-type_fold"/>
</dbReference>
<dbReference type="Gene3D" id="1.25.10.10">
    <property type="entry name" value="Leucine-rich Repeat Variant"/>
    <property type="match status" value="1"/>
</dbReference>
<dbReference type="SUPFAM" id="SSF48371">
    <property type="entry name" value="ARM repeat"/>
    <property type="match status" value="1"/>
</dbReference>
<name>A0A7Y9T1T2_9BACT</name>
<protein>
    <recommendedName>
        <fullName evidence="3">Zinc-finger domain-containing protein</fullName>
    </recommendedName>
</protein>
<dbReference type="Gene3D" id="1.10.10.1320">
    <property type="entry name" value="Anti-sigma factor, zinc-finger domain"/>
    <property type="match status" value="1"/>
</dbReference>
<evidence type="ECO:0008006" key="3">
    <source>
        <dbReference type="Google" id="ProtNLM"/>
    </source>
</evidence>
<comment type="caution">
    <text evidence="1">The sequence shown here is derived from an EMBL/GenBank/DDBJ whole genome shotgun (WGS) entry which is preliminary data.</text>
</comment>